<dbReference type="Gene3D" id="1.10.1020.10">
    <property type="entry name" value="Adenine-specific Methyltransferase, Domain 2"/>
    <property type="match status" value="1"/>
</dbReference>
<sequence length="270" mass="31407">MQRTTLKAPLSSYAELRPRTTRLRAPFGWVGGKALLAKEIIPLMPEHSRYVEVFGGALSVFYQKEPSKIEVVNDINSDLINLHRIIRNRPVSLQAEMNSLFRSREIFDDIKNGRLRPKNDIQKAAFYFYLLTTSFGAKGDNFAMGKSRSGKSIYRDFYLHSKRLKRALIENLSYEKLIKEYDSSETLFYVDPPYVGTENYYKMVNGFAMREHENLAKILKQISGKFMLSYNDCEVVRDLYKDFNLKELKVNYSLNAKSRGDRSELLIMNF</sequence>
<dbReference type="GO" id="GO:1904047">
    <property type="term" value="F:S-adenosyl-L-methionine binding"/>
    <property type="evidence" value="ECO:0007669"/>
    <property type="project" value="TreeGrafter"/>
</dbReference>
<dbReference type="GO" id="GO:0032259">
    <property type="term" value="P:methylation"/>
    <property type="evidence" value="ECO:0007669"/>
    <property type="project" value="UniProtKB-KW"/>
</dbReference>
<feature type="binding site" evidence="7">
    <location>
        <position position="191"/>
    </location>
    <ligand>
        <name>S-adenosyl-L-methionine</name>
        <dbReference type="ChEBI" id="CHEBI:59789"/>
    </ligand>
</feature>
<dbReference type="REBASE" id="40291">
    <property type="entry name" value="M.Cfe10354ORFBP"/>
</dbReference>
<evidence type="ECO:0000256" key="5">
    <source>
        <dbReference type="ARBA" id="ARBA00022691"/>
    </source>
</evidence>
<dbReference type="InterPro" id="IPR029063">
    <property type="entry name" value="SAM-dependent_MTases_sf"/>
</dbReference>
<dbReference type="AlphaFoldDB" id="A0AAE6M9N2"/>
<dbReference type="GO" id="GO:0006298">
    <property type="term" value="P:mismatch repair"/>
    <property type="evidence" value="ECO:0007669"/>
    <property type="project" value="TreeGrafter"/>
</dbReference>
<proteinExistence type="inferred from homology"/>
<keyword evidence="3 8" id="KW-0489">Methyltransferase</keyword>
<keyword evidence="4" id="KW-0808">Transferase</keyword>
<gene>
    <name evidence="8" type="ORF">CFVT_0465</name>
</gene>
<dbReference type="PIRSF" id="PIRSF000398">
    <property type="entry name" value="M_m6A_EcoRV"/>
    <property type="match status" value="1"/>
</dbReference>
<dbReference type="InterPro" id="IPR012327">
    <property type="entry name" value="MeTrfase_D12"/>
</dbReference>
<dbReference type="PANTHER" id="PTHR30481">
    <property type="entry name" value="DNA ADENINE METHYLASE"/>
    <property type="match status" value="1"/>
</dbReference>
<feature type="binding site" evidence="7">
    <location>
        <position position="33"/>
    </location>
    <ligand>
        <name>S-adenosyl-L-methionine</name>
        <dbReference type="ChEBI" id="CHEBI:59789"/>
    </ligand>
</feature>
<dbReference type="Pfam" id="PF02086">
    <property type="entry name" value="MethyltransfD12"/>
    <property type="match status" value="1"/>
</dbReference>
<evidence type="ECO:0000313" key="9">
    <source>
        <dbReference type="Proteomes" id="UP000322035"/>
    </source>
</evidence>
<evidence type="ECO:0000256" key="7">
    <source>
        <dbReference type="PIRSR" id="PIRSR000398-1"/>
    </source>
</evidence>
<evidence type="ECO:0000256" key="6">
    <source>
        <dbReference type="ARBA" id="ARBA00047942"/>
    </source>
</evidence>
<evidence type="ECO:0000256" key="2">
    <source>
        <dbReference type="ARBA" id="ARBA00011900"/>
    </source>
</evidence>
<dbReference type="GO" id="GO:0043565">
    <property type="term" value="F:sequence-specific DNA binding"/>
    <property type="evidence" value="ECO:0007669"/>
    <property type="project" value="TreeGrafter"/>
</dbReference>
<dbReference type="SUPFAM" id="SSF53335">
    <property type="entry name" value="S-adenosyl-L-methionine-dependent methyltransferases"/>
    <property type="match status" value="1"/>
</dbReference>
<accession>A0AAE6M9N2</accession>
<name>A0AAE6M9N2_CAMFE</name>
<dbReference type="GO" id="GO:0009007">
    <property type="term" value="F:site-specific DNA-methyltransferase (adenine-specific) activity"/>
    <property type="evidence" value="ECO:0007669"/>
    <property type="project" value="UniProtKB-EC"/>
</dbReference>
<dbReference type="RefSeq" id="WP_002848767.1">
    <property type="nucleotide sequence ID" value="NZ_CP043435.1"/>
</dbReference>
<evidence type="ECO:0000256" key="1">
    <source>
        <dbReference type="ARBA" id="ARBA00006594"/>
    </source>
</evidence>
<dbReference type="PRINTS" id="PR00505">
    <property type="entry name" value="D12N6MTFRASE"/>
</dbReference>
<dbReference type="Gene3D" id="3.40.50.150">
    <property type="entry name" value="Vaccinia Virus protein VP39"/>
    <property type="match status" value="1"/>
</dbReference>
<dbReference type="InterPro" id="IPR012263">
    <property type="entry name" value="M_m6A_EcoRV"/>
</dbReference>
<protein>
    <recommendedName>
        <fullName evidence="2">site-specific DNA-methyltransferase (adenine-specific)</fullName>
        <ecNumber evidence="2">2.1.1.72</ecNumber>
    </recommendedName>
</protein>
<evidence type="ECO:0000313" key="8">
    <source>
        <dbReference type="EMBL" id="QEL44446.1"/>
    </source>
</evidence>
<comment type="similarity">
    <text evidence="1">Belongs to the N(4)/N(6)-methyltransferase family.</text>
</comment>
<dbReference type="EMBL" id="CP043435">
    <property type="protein sequence ID" value="QEL44446.1"/>
    <property type="molecule type" value="Genomic_DNA"/>
</dbReference>
<dbReference type="GO" id="GO:0009307">
    <property type="term" value="P:DNA restriction-modification system"/>
    <property type="evidence" value="ECO:0007669"/>
    <property type="project" value="InterPro"/>
</dbReference>
<evidence type="ECO:0000256" key="4">
    <source>
        <dbReference type="ARBA" id="ARBA00022679"/>
    </source>
</evidence>
<dbReference type="EC" id="2.1.1.72" evidence="2"/>
<organism evidence="8 9">
    <name type="scientific">Campylobacter fetus subsp. venerealis NCTC 10354</name>
    <dbReference type="NCBI Taxonomy" id="983328"/>
    <lineage>
        <taxon>Bacteria</taxon>
        <taxon>Pseudomonadati</taxon>
        <taxon>Campylobacterota</taxon>
        <taxon>Epsilonproteobacteria</taxon>
        <taxon>Campylobacterales</taxon>
        <taxon>Campylobacteraceae</taxon>
        <taxon>Campylobacter</taxon>
        <taxon>Campylobacter fetus subsp. venerealis bv. venerealis</taxon>
    </lineage>
</organism>
<reference evidence="8 9" key="1">
    <citation type="submission" date="2019-08" db="EMBL/GenBank/DDBJ databases">
        <title>Complete genomes of the Campylobacter fetus subsp. venerealis, Campylobacter lari subsp. concheus, Campylobacter sputorum bv. sputorum and Campylobacter volucris type strains.</title>
        <authorList>
            <person name="Miller W.G."/>
            <person name="Yee E."/>
        </authorList>
    </citation>
    <scope>NUCLEOTIDE SEQUENCE [LARGE SCALE GENOMIC DNA]</scope>
    <source>
        <strain evidence="8 9">NCTC 10354</strain>
    </source>
</reference>
<feature type="binding site" evidence="7">
    <location>
        <position position="29"/>
    </location>
    <ligand>
        <name>S-adenosyl-L-methionine</name>
        <dbReference type="ChEBI" id="CHEBI:59789"/>
    </ligand>
</feature>
<dbReference type="InterPro" id="IPR023095">
    <property type="entry name" value="Ade_MeTrfase_dom_2"/>
</dbReference>
<keyword evidence="5" id="KW-0949">S-adenosyl-L-methionine</keyword>
<comment type="catalytic activity">
    <reaction evidence="6">
        <text>a 2'-deoxyadenosine in DNA + S-adenosyl-L-methionine = an N(6)-methyl-2'-deoxyadenosine in DNA + S-adenosyl-L-homocysteine + H(+)</text>
        <dbReference type="Rhea" id="RHEA:15197"/>
        <dbReference type="Rhea" id="RHEA-COMP:12418"/>
        <dbReference type="Rhea" id="RHEA-COMP:12419"/>
        <dbReference type="ChEBI" id="CHEBI:15378"/>
        <dbReference type="ChEBI" id="CHEBI:57856"/>
        <dbReference type="ChEBI" id="CHEBI:59789"/>
        <dbReference type="ChEBI" id="CHEBI:90615"/>
        <dbReference type="ChEBI" id="CHEBI:90616"/>
        <dbReference type="EC" id="2.1.1.72"/>
    </reaction>
</comment>
<evidence type="ECO:0000256" key="3">
    <source>
        <dbReference type="ARBA" id="ARBA00022603"/>
    </source>
</evidence>
<feature type="binding site" evidence="7">
    <location>
        <position position="74"/>
    </location>
    <ligand>
        <name>S-adenosyl-L-methionine</name>
        <dbReference type="ChEBI" id="CHEBI:59789"/>
    </ligand>
</feature>
<dbReference type="Proteomes" id="UP000322035">
    <property type="component" value="Chromosome"/>
</dbReference>